<evidence type="ECO:0000256" key="3">
    <source>
        <dbReference type="ARBA" id="ARBA00022448"/>
    </source>
</evidence>
<dbReference type="Gene3D" id="3.40.50.300">
    <property type="entry name" value="P-loop containing nucleotide triphosphate hydrolases"/>
    <property type="match status" value="1"/>
</dbReference>
<evidence type="ECO:0000256" key="7">
    <source>
        <dbReference type="ARBA" id="ARBA00022967"/>
    </source>
</evidence>
<evidence type="ECO:0000256" key="6">
    <source>
        <dbReference type="ARBA" id="ARBA00022840"/>
    </source>
</evidence>
<dbReference type="InterPro" id="IPR003439">
    <property type="entry name" value="ABC_transporter-like_ATP-bd"/>
</dbReference>
<dbReference type="AlphaFoldDB" id="A0A3B1BXP5"/>
<dbReference type="GO" id="GO:0005524">
    <property type="term" value="F:ATP binding"/>
    <property type="evidence" value="ECO:0007669"/>
    <property type="project" value="UniProtKB-KW"/>
</dbReference>
<dbReference type="Pfam" id="PF00005">
    <property type="entry name" value="ABC_tran"/>
    <property type="match status" value="1"/>
</dbReference>
<organism evidence="10">
    <name type="scientific">hydrothermal vent metagenome</name>
    <dbReference type="NCBI Taxonomy" id="652676"/>
    <lineage>
        <taxon>unclassified sequences</taxon>
        <taxon>metagenomes</taxon>
        <taxon>ecological metagenomes</taxon>
    </lineage>
</organism>
<evidence type="ECO:0000313" key="10">
    <source>
        <dbReference type="EMBL" id="VAX16594.1"/>
    </source>
</evidence>
<keyword evidence="6 10" id="KW-0067">ATP-binding</keyword>
<dbReference type="InterPro" id="IPR017871">
    <property type="entry name" value="ABC_transporter-like_CS"/>
</dbReference>
<gene>
    <name evidence="10" type="ORF">MNBD_NITROSPINAE04-2338</name>
</gene>
<dbReference type="PROSITE" id="PS50893">
    <property type="entry name" value="ABC_TRANSPORTER_2"/>
    <property type="match status" value="1"/>
</dbReference>
<dbReference type="InterPro" id="IPR050763">
    <property type="entry name" value="ABC_transporter_ATP-binding"/>
</dbReference>
<dbReference type="PANTHER" id="PTHR42711:SF5">
    <property type="entry name" value="ABC TRANSPORTER ATP-BINDING PROTEIN NATA"/>
    <property type="match status" value="1"/>
</dbReference>
<reference evidence="10" key="1">
    <citation type="submission" date="2018-06" db="EMBL/GenBank/DDBJ databases">
        <authorList>
            <person name="Zhirakovskaya E."/>
        </authorList>
    </citation>
    <scope>NUCLEOTIDE SEQUENCE</scope>
</reference>
<keyword evidence="5" id="KW-0547">Nucleotide-binding</keyword>
<comment type="subcellular location">
    <subcellularLocation>
        <location evidence="1">Cell membrane</location>
    </subcellularLocation>
</comment>
<evidence type="ECO:0000256" key="5">
    <source>
        <dbReference type="ARBA" id="ARBA00022741"/>
    </source>
</evidence>
<dbReference type="GO" id="GO:0005886">
    <property type="term" value="C:plasma membrane"/>
    <property type="evidence" value="ECO:0007669"/>
    <property type="project" value="UniProtKB-SubCell"/>
</dbReference>
<keyword evidence="7" id="KW-1278">Translocase</keyword>
<sequence length="309" mass="34287">MDTTALVEGRGLVKAFNGLTAVDQIDFSVMRGECYGFLGPNGAGKTSTIRMIQCVSPPTGGKLIVDGRQAGKDDRKIKEIIGVVPQEDNLDEELTVIDNLRIYAGYFGIPRRKAVKRGMELLDFFQLADRAKARLRSLSGGMRRRLIIARAMLNDPALLILDEPTTGLDPQARHLIWQRIRKLKGRGVTMILTTHYMEEATQLCDRIAIMDKGKILLEGPPGELVASEIQGDVIEFRPDGKGAEQAVLKLEKQGALIEKAGDTFMIYTKYPEMALNTLATEEHHFLLHRKATLEDLFLKATGRKLKEGG</sequence>
<dbReference type="SUPFAM" id="SSF52540">
    <property type="entry name" value="P-loop containing nucleoside triphosphate hydrolases"/>
    <property type="match status" value="1"/>
</dbReference>
<comment type="similarity">
    <text evidence="2">Belongs to the ABC transporter superfamily.</text>
</comment>
<dbReference type="EMBL" id="UOGA01000069">
    <property type="protein sequence ID" value="VAX16594.1"/>
    <property type="molecule type" value="Genomic_DNA"/>
</dbReference>
<evidence type="ECO:0000256" key="4">
    <source>
        <dbReference type="ARBA" id="ARBA00022475"/>
    </source>
</evidence>
<evidence type="ECO:0000259" key="9">
    <source>
        <dbReference type="PROSITE" id="PS50893"/>
    </source>
</evidence>
<name>A0A3B1BXP5_9ZZZZ</name>
<keyword evidence="3" id="KW-0813">Transport</keyword>
<feature type="domain" description="ABC transporter" evidence="9">
    <location>
        <begin position="7"/>
        <end position="237"/>
    </location>
</feature>
<dbReference type="GO" id="GO:0016887">
    <property type="term" value="F:ATP hydrolysis activity"/>
    <property type="evidence" value="ECO:0007669"/>
    <property type="project" value="InterPro"/>
</dbReference>
<dbReference type="PROSITE" id="PS00211">
    <property type="entry name" value="ABC_TRANSPORTER_1"/>
    <property type="match status" value="1"/>
</dbReference>
<dbReference type="SMART" id="SM00382">
    <property type="entry name" value="AAA"/>
    <property type="match status" value="1"/>
</dbReference>
<evidence type="ECO:0000256" key="2">
    <source>
        <dbReference type="ARBA" id="ARBA00005417"/>
    </source>
</evidence>
<dbReference type="InterPro" id="IPR027417">
    <property type="entry name" value="P-loop_NTPase"/>
</dbReference>
<keyword evidence="4" id="KW-1003">Cell membrane</keyword>
<accession>A0A3B1BXP5</accession>
<dbReference type="InterPro" id="IPR003593">
    <property type="entry name" value="AAA+_ATPase"/>
</dbReference>
<evidence type="ECO:0000256" key="1">
    <source>
        <dbReference type="ARBA" id="ARBA00004236"/>
    </source>
</evidence>
<dbReference type="PANTHER" id="PTHR42711">
    <property type="entry name" value="ABC TRANSPORTER ATP-BINDING PROTEIN"/>
    <property type="match status" value="1"/>
</dbReference>
<keyword evidence="8" id="KW-0472">Membrane</keyword>
<dbReference type="FunFam" id="3.40.50.300:FF:000589">
    <property type="entry name" value="ABC transporter, ATP-binding subunit"/>
    <property type="match status" value="1"/>
</dbReference>
<proteinExistence type="inferred from homology"/>
<protein>
    <submittedName>
        <fullName evidence="10">Efflux ABC transporter, ATP-binding protein</fullName>
    </submittedName>
</protein>
<evidence type="ECO:0000256" key="8">
    <source>
        <dbReference type="ARBA" id="ARBA00023136"/>
    </source>
</evidence>